<dbReference type="AlphaFoldDB" id="A0A6L5GFG4"/>
<name>A0A6L5GFG4_9ACTN</name>
<organism evidence="2 3">
    <name type="scientific">Glycomyces albidus</name>
    <dbReference type="NCBI Taxonomy" id="2656774"/>
    <lineage>
        <taxon>Bacteria</taxon>
        <taxon>Bacillati</taxon>
        <taxon>Actinomycetota</taxon>
        <taxon>Actinomycetes</taxon>
        <taxon>Glycomycetales</taxon>
        <taxon>Glycomycetaceae</taxon>
        <taxon>Glycomyces</taxon>
    </lineage>
</organism>
<evidence type="ECO:0000256" key="1">
    <source>
        <dbReference type="SAM" id="MobiDB-lite"/>
    </source>
</evidence>
<keyword evidence="3" id="KW-1185">Reference proteome</keyword>
<proteinExistence type="predicted"/>
<protein>
    <submittedName>
        <fullName evidence="2">Uncharacterized protein</fullName>
    </submittedName>
</protein>
<feature type="compositionally biased region" description="Basic and acidic residues" evidence="1">
    <location>
        <begin position="107"/>
        <end position="120"/>
    </location>
</feature>
<evidence type="ECO:0000313" key="2">
    <source>
        <dbReference type="EMBL" id="MQM28346.1"/>
    </source>
</evidence>
<dbReference type="RefSeq" id="WP_153027451.1">
    <property type="nucleotide sequence ID" value="NZ_WIAO01000041.1"/>
</dbReference>
<dbReference type="EMBL" id="WIAO01000041">
    <property type="protein sequence ID" value="MQM28346.1"/>
    <property type="molecule type" value="Genomic_DNA"/>
</dbReference>
<feature type="region of interest" description="Disordered" evidence="1">
    <location>
        <begin position="105"/>
        <end position="147"/>
    </location>
</feature>
<reference evidence="2 3" key="1">
    <citation type="submission" date="2019-10" db="EMBL/GenBank/DDBJ databases">
        <title>Glycomyces albidus sp. nov., a novel actinomycete isolated from rhizosphere soil of wheat (Triticum aestivum L.).</title>
        <authorList>
            <person name="Qian L."/>
        </authorList>
    </citation>
    <scope>NUCLEOTIDE SEQUENCE [LARGE SCALE GENOMIC DNA]</scope>
    <source>
        <strain evidence="2 3">NEAU-7082</strain>
    </source>
</reference>
<evidence type="ECO:0000313" key="3">
    <source>
        <dbReference type="Proteomes" id="UP000477750"/>
    </source>
</evidence>
<gene>
    <name evidence="2" type="ORF">GFD30_22695</name>
</gene>
<comment type="caution">
    <text evidence="2">The sequence shown here is derived from an EMBL/GenBank/DDBJ whole genome shotgun (WGS) entry which is preliminary data.</text>
</comment>
<sequence length="147" mass="15675">MPDSPGDGGQFTADLYELYEVAQNELRPLARLYGDFSSTVDETRSCNLDPAPVGGSVGRGQSALRSGSALVSLRDDVQYAFARSSENIETAAATLVEVTENYADTDDTTRADFESFKAEDFPTGTTPRPTPAPVYPDADSGNPLQNG</sequence>
<accession>A0A6L5GFG4</accession>
<dbReference type="Proteomes" id="UP000477750">
    <property type="component" value="Unassembled WGS sequence"/>
</dbReference>